<dbReference type="EMBL" id="JAQIZT010000005">
    <property type="protein sequence ID" value="KAJ6998395.1"/>
    <property type="molecule type" value="Genomic_DNA"/>
</dbReference>
<keyword evidence="2" id="KW-1185">Reference proteome</keyword>
<gene>
    <name evidence="1" type="ORF">NC653_014552</name>
</gene>
<evidence type="ECO:0000313" key="1">
    <source>
        <dbReference type="EMBL" id="KAJ6998395.1"/>
    </source>
</evidence>
<evidence type="ECO:0000313" key="2">
    <source>
        <dbReference type="Proteomes" id="UP001164929"/>
    </source>
</evidence>
<reference evidence="1" key="1">
    <citation type="journal article" date="2023" name="Mol. Ecol. Resour.">
        <title>Chromosome-level genome assembly of a triploid poplar Populus alba 'Berolinensis'.</title>
        <authorList>
            <person name="Chen S."/>
            <person name="Yu Y."/>
            <person name="Wang X."/>
            <person name="Wang S."/>
            <person name="Zhang T."/>
            <person name="Zhou Y."/>
            <person name="He R."/>
            <person name="Meng N."/>
            <person name="Wang Y."/>
            <person name="Liu W."/>
            <person name="Liu Z."/>
            <person name="Liu J."/>
            <person name="Guo Q."/>
            <person name="Huang H."/>
            <person name="Sederoff R.R."/>
            <person name="Wang G."/>
            <person name="Qu G."/>
            <person name="Chen S."/>
        </authorList>
    </citation>
    <scope>NUCLEOTIDE SEQUENCE</scope>
    <source>
        <strain evidence="1">SC-2020</strain>
    </source>
</reference>
<accession>A0AAD6QX81</accession>
<protein>
    <submittedName>
        <fullName evidence="1">Uncharacterized protein</fullName>
    </submittedName>
</protein>
<sequence>MSTHLENTVMSWKKNLPVGFRLNAQSKHVELKKIGQAKMIQLLVLPRLQDEDARSS</sequence>
<name>A0AAD6QX81_9ROSI</name>
<proteinExistence type="predicted"/>
<dbReference type="AlphaFoldDB" id="A0AAD6QX81"/>
<dbReference type="Proteomes" id="UP001164929">
    <property type="component" value="Chromosome 5"/>
</dbReference>
<organism evidence="1 2">
    <name type="scientific">Populus alba x Populus x berolinensis</name>
    <dbReference type="NCBI Taxonomy" id="444605"/>
    <lineage>
        <taxon>Eukaryota</taxon>
        <taxon>Viridiplantae</taxon>
        <taxon>Streptophyta</taxon>
        <taxon>Embryophyta</taxon>
        <taxon>Tracheophyta</taxon>
        <taxon>Spermatophyta</taxon>
        <taxon>Magnoliopsida</taxon>
        <taxon>eudicotyledons</taxon>
        <taxon>Gunneridae</taxon>
        <taxon>Pentapetalae</taxon>
        <taxon>rosids</taxon>
        <taxon>fabids</taxon>
        <taxon>Malpighiales</taxon>
        <taxon>Salicaceae</taxon>
        <taxon>Saliceae</taxon>
        <taxon>Populus</taxon>
    </lineage>
</organism>
<comment type="caution">
    <text evidence="1">The sequence shown here is derived from an EMBL/GenBank/DDBJ whole genome shotgun (WGS) entry which is preliminary data.</text>
</comment>